<comment type="similarity">
    <text evidence="1">Belongs to the Rab GDI family.</text>
</comment>
<evidence type="ECO:0000256" key="1">
    <source>
        <dbReference type="ARBA" id="ARBA00005593"/>
    </source>
</evidence>
<protein>
    <recommendedName>
        <fullName evidence="4">Rab proteins geranylgeranyltransferase component</fullName>
    </recommendedName>
</protein>
<dbReference type="GO" id="GO:0016192">
    <property type="term" value="P:vesicle-mediated transport"/>
    <property type="evidence" value="ECO:0007669"/>
    <property type="project" value="TreeGrafter"/>
</dbReference>
<reference evidence="2" key="1">
    <citation type="submission" date="2022-07" db="EMBL/GenBank/DDBJ databases">
        <title>Phylogenomic reconstructions and comparative analyses of Kickxellomycotina fungi.</title>
        <authorList>
            <person name="Reynolds N.K."/>
            <person name="Stajich J.E."/>
            <person name="Barry K."/>
            <person name="Grigoriev I.V."/>
            <person name="Crous P."/>
            <person name="Smith M.E."/>
        </authorList>
    </citation>
    <scope>NUCLEOTIDE SEQUENCE</scope>
    <source>
        <strain evidence="2">NRRL 1566</strain>
    </source>
</reference>
<dbReference type="EMBL" id="JANBUW010000101">
    <property type="protein sequence ID" value="KAJ2849156.1"/>
    <property type="molecule type" value="Genomic_DNA"/>
</dbReference>
<dbReference type="Gene3D" id="1.10.405.10">
    <property type="entry name" value="Guanine Nucleotide Dissociation Inhibitor, domain 1"/>
    <property type="match status" value="1"/>
</dbReference>
<dbReference type="GO" id="GO:0005829">
    <property type="term" value="C:cytosol"/>
    <property type="evidence" value="ECO:0007669"/>
    <property type="project" value="TreeGrafter"/>
</dbReference>
<dbReference type="Gene3D" id="3.30.519.10">
    <property type="entry name" value="Guanine Nucleotide Dissociation Inhibitor, domain 2"/>
    <property type="match status" value="1"/>
</dbReference>
<dbReference type="PANTHER" id="PTHR11787">
    <property type="entry name" value="RAB GDP-DISSOCIATION INHIBITOR"/>
    <property type="match status" value="1"/>
</dbReference>
<dbReference type="AlphaFoldDB" id="A0A9W8I8X1"/>
<gene>
    <name evidence="2" type="ORF">IWW36_002828</name>
</gene>
<dbReference type="GO" id="GO:0005092">
    <property type="term" value="F:GDP-dissociation inhibitor activity"/>
    <property type="evidence" value="ECO:0007669"/>
    <property type="project" value="InterPro"/>
</dbReference>
<dbReference type="PRINTS" id="PR00891">
    <property type="entry name" value="RABGDIREP"/>
</dbReference>
<dbReference type="OrthoDB" id="1923006at2759"/>
<dbReference type="SUPFAM" id="SSF51905">
    <property type="entry name" value="FAD/NAD(P)-binding domain"/>
    <property type="match status" value="1"/>
</dbReference>
<dbReference type="GO" id="GO:0005968">
    <property type="term" value="C:Rab-protein geranylgeranyltransferase complex"/>
    <property type="evidence" value="ECO:0007669"/>
    <property type="project" value="TreeGrafter"/>
</dbReference>
<dbReference type="Gene3D" id="3.50.50.60">
    <property type="entry name" value="FAD/NAD(P)-binding domain"/>
    <property type="match status" value="1"/>
</dbReference>
<evidence type="ECO:0000313" key="2">
    <source>
        <dbReference type="EMBL" id="KAJ2849156.1"/>
    </source>
</evidence>
<dbReference type="Proteomes" id="UP001139887">
    <property type="component" value="Unassembled WGS sequence"/>
</dbReference>
<dbReference type="GO" id="GO:0005634">
    <property type="term" value="C:nucleus"/>
    <property type="evidence" value="ECO:0007669"/>
    <property type="project" value="TreeGrafter"/>
</dbReference>
<dbReference type="GO" id="GO:0007264">
    <property type="term" value="P:small GTPase-mediated signal transduction"/>
    <property type="evidence" value="ECO:0007669"/>
    <property type="project" value="InterPro"/>
</dbReference>
<evidence type="ECO:0008006" key="4">
    <source>
        <dbReference type="Google" id="ProtNLM"/>
    </source>
</evidence>
<evidence type="ECO:0000313" key="3">
    <source>
        <dbReference type="Proteomes" id="UP001139887"/>
    </source>
</evidence>
<name>A0A9W8I8X1_9FUNG</name>
<sequence length="481" mass="53129">MASAELDGEKFDVVVLGTGLEESILASSIAEAGQTVLHIDKNPYYGGPNASFSLYQLFEWATSRRDFRQTPLVEILVNTGLSDTPTFVIDTEQPVKSEDNDAVQQLAQYATNPELLPQANRELQNMLQSSREYAIELAPKVALCRGQLVELLIDCGIGEYVQFKGIENNMLLHNGKLERVPESKEDVFASTSLSLIEKRKLMKLLTTMHASTEQFADLIEECKNEDFEQLLRSKFKLDGMLLDAVLYAVARVNGKVDAPEGCERVRKYVMSIGRYGRMAYLCGMYGGGSEIAQAFCRLCAVSGGTYILNQQVTDITCESDGYAIRFDDATVKARRVIMNPIYDLEARTNGTVVSRAICILDQPVLGEDTSAMLSYQSHSLVSLLYMTHATMAVPSGQSVIYAWTTGSLVDTKPLLIEALTRTIVNKGNPLLTVFIEVHELDTEHADSKGIITTCLPDPTIDMDSAVSSAYQKLAHHFSIKQ</sequence>
<dbReference type="PANTHER" id="PTHR11787:SF4">
    <property type="entry name" value="CHM, RAB ESCORT PROTEIN 1"/>
    <property type="match status" value="1"/>
</dbReference>
<keyword evidence="3" id="KW-1185">Reference proteome</keyword>
<proteinExistence type="inferred from homology"/>
<dbReference type="InterPro" id="IPR018203">
    <property type="entry name" value="GDP_dissociation_inhibitor"/>
</dbReference>
<comment type="caution">
    <text evidence="2">The sequence shown here is derived from an EMBL/GenBank/DDBJ whole genome shotgun (WGS) entry which is preliminary data.</text>
</comment>
<accession>A0A9W8I8X1</accession>
<dbReference type="Pfam" id="PF00996">
    <property type="entry name" value="GDI"/>
    <property type="match status" value="2"/>
</dbReference>
<dbReference type="InterPro" id="IPR036188">
    <property type="entry name" value="FAD/NAD-bd_sf"/>
</dbReference>
<organism evidence="2 3">
    <name type="scientific">Coemansia brasiliensis</name>
    <dbReference type="NCBI Taxonomy" id="2650707"/>
    <lineage>
        <taxon>Eukaryota</taxon>
        <taxon>Fungi</taxon>
        <taxon>Fungi incertae sedis</taxon>
        <taxon>Zoopagomycota</taxon>
        <taxon>Kickxellomycotina</taxon>
        <taxon>Kickxellomycetes</taxon>
        <taxon>Kickxellales</taxon>
        <taxon>Kickxellaceae</taxon>
        <taxon>Coemansia</taxon>
    </lineage>
</organism>